<accession>A0A166RJR6</accession>
<reference evidence="1 2" key="1">
    <citation type="submission" date="2015-06" db="EMBL/GenBank/DDBJ databases">
        <title>Survival trade-offs in plant roots during colonization by closely related pathogenic and mutualistic fungi.</title>
        <authorList>
            <person name="Hacquard S."/>
            <person name="Kracher B."/>
            <person name="Hiruma K."/>
            <person name="Weinman A."/>
            <person name="Muench P."/>
            <person name="Garrido Oter R."/>
            <person name="Ver Loren van Themaat E."/>
            <person name="Dallerey J.-F."/>
            <person name="Damm U."/>
            <person name="Henrissat B."/>
            <person name="Lespinet O."/>
            <person name="Thon M."/>
            <person name="Kemen E."/>
            <person name="McHardy A.C."/>
            <person name="Schulze-Lefert P."/>
            <person name="O'Connell R.J."/>
        </authorList>
    </citation>
    <scope>NUCLEOTIDE SEQUENCE [LARGE SCALE GENOMIC DNA]</scope>
    <source>
        <strain evidence="1 2">0861</strain>
    </source>
</reference>
<keyword evidence="2" id="KW-1185">Reference proteome</keyword>
<evidence type="ECO:0000313" key="2">
    <source>
        <dbReference type="Proteomes" id="UP000076552"/>
    </source>
</evidence>
<dbReference type="EMBL" id="LFIV01000109">
    <property type="protein sequence ID" value="KZL69352.1"/>
    <property type="molecule type" value="Genomic_DNA"/>
</dbReference>
<name>A0A166RJR6_9PEZI</name>
<organism evidence="1 2">
    <name type="scientific">Colletotrichum tofieldiae</name>
    <dbReference type="NCBI Taxonomy" id="708197"/>
    <lineage>
        <taxon>Eukaryota</taxon>
        <taxon>Fungi</taxon>
        <taxon>Dikarya</taxon>
        <taxon>Ascomycota</taxon>
        <taxon>Pezizomycotina</taxon>
        <taxon>Sordariomycetes</taxon>
        <taxon>Hypocreomycetidae</taxon>
        <taxon>Glomerellales</taxon>
        <taxon>Glomerellaceae</taxon>
        <taxon>Colletotrichum</taxon>
        <taxon>Colletotrichum spaethianum species complex</taxon>
    </lineage>
</organism>
<dbReference type="AlphaFoldDB" id="A0A166RJR6"/>
<evidence type="ECO:0000313" key="1">
    <source>
        <dbReference type="EMBL" id="KZL69352.1"/>
    </source>
</evidence>
<comment type="caution">
    <text evidence="1">The sequence shown here is derived from an EMBL/GenBank/DDBJ whole genome shotgun (WGS) entry which is preliminary data.</text>
</comment>
<gene>
    <name evidence="1" type="ORF">CT0861_08181</name>
</gene>
<dbReference type="Proteomes" id="UP000076552">
    <property type="component" value="Unassembled WGS sequence"/>
</dbReference>
<sequence length="212" mass="23688">MAHKPLLLTETALQRLKDCNAENTTLADSWASDQVVIIACEPTSAYKTARVSVSPALQLDVLSPAANLVWPSLPSASHPTRHFCRRTIRKLERPKLKGDGVYWPQPWYSDTGVHHTYEMYDEDAKTKAQEVFNEFAAGYVSVCIASCHITKTKAVLETFGVRLPAATVFVDMIKVLEHQTKEHEIQEELRTYTDKNVSHAECAVVESAWSGS</sequence>
<proteinExistence type="predicted"/>
<protein>
    <submittedName>
        <fullName evidence="1">Uncharacterized protein</fullName>
    </submittedName>
</protein>